<sequence>MKKIIATIVCTLCYAVICAQLVWLSVDKQPLAGAYSRNYQQLLTTLQNQAALAYIPVVTAGVRTERRFMLSAIQQHHVMIALPVNKGGFGLHLAQSGFSGFRQQSVGFAYGRKLGERCSIGIQMDYLSKKIPGYFNTGTLVGELGCLIHLTPALHVGVHIFNPTGSPLRRLDKEAIPAIYSAGIGYEISAAFVLSAAVVKETATALLTKVMCEYRIIKTLSLQLGICTDPQLNTAAVGFTLQQLFVLLSANYHPQLGITPSAAVVWAFKKDIR</sequence>
<gene>
    <name evidence="1" type="ordered locus">Cpin_6884</name>
</gene>
<name>A0A979GBQ6_CHIPD</name>
<reference evidence="1 2" key="2">
    <citation type="journal article" date="2010" name="Stand. Genomic Sci.">
        <title>Complete genome sequence of Chitinophaga pinensis type strain (UQM 2034).</title>
        <authorList>
            <person name="Glavina Del Rio T."/>
            <person name="Abt B."/>
            <person name="Spring S."/>
            <person name="Lapidus A."/>
            <person name="Nolan M."/>
            <person name="Tice H."/>
            <person name="Copeland A."/>
            <person name="Cheng J.F."/>
            <person name="Chen F."/>
            <person name="Bruce D."/>
            <person name="Goodwin L."/>
            <person name="Pitluck S."/>
            <person name="Ivanova N."/>
            <person name="Mavromatis K."/>
            <person name="Mikhailova N."/>
            <person name="Pati A."/>
            <person name="Chen A."/>
            <person name="Palaniappan K."/>
            <person name="Land M."/>
            <person name="Hauser L."/>
            <person name="Chang Y.J."/>
            <person name="Jeffries C.D."/>
            <person name="Chain P."/>
            <person name="Saunders E."/>
            <person name="Detter J.C."/>
            <person name="Brettin T."/>
            <person name="Rohde M."/>
            <person name="Goker M."/>
            <person name="Bristow J."/>
            <person name="Eisen J.A."/>
            <person name="Markowitz V."/>
            <person name="Hugenholtz P."/>
            <person name="Kyrpides N.C."/>
            <person name="Klenk H.P."/>
            <person name="Lucas S."/>
        </authorList>
    </citation>
    <scope>NUCLEOTIDE SEQUENCE [LARGE SCALE GENOMIC DNA]</scope>
    <source>
        <strain evidence="2">ATCC 43595 / DSM 2588 / LMG 13176 / NBRC 15968 / NCIMB 11800 / UQM 2034</strain>
    </source>
</reference>
<dbReference type="EMBL" id="CP001699">
    <property type="protein sequence ID" value="ACU64285.1"/>
    <property type="molecule type" value="Genomic_DNA"/>
</dbReference>
<dbReference type="RefSeq" id="WP_012794448.1">
    <property type="nucleotide sequence ID" value="NC_013132.1"/>
</dbReference>
<accession>A0A979GBQ6</accession>
<dbReference type="Proteomes" id="UP000002215">
    <property type="component" value="Chromosome"/>
</dbReference>
<dbReference type="OrthoDB" id="664260at2"/>
<organism evidence="1 2">
    <name type="scientific">Chitinophaga pinensis (strain ATCC 43595 / DSM 2588 / LMG 13176 / NBRC 15968 / NCIMB 11800 / UQM 2034)</name>
    <dbReference type="NCBI Taxonomy" id="485918"/>
    <lineage>
        <taxon>Bacteria</taxon>
        <taxon>Pseudomonadati</taxon>
        <taxon>Bacteroidota</taxon>
        <taxon>Chitinophagia</taxon>
        <taxon>Chitinophagales</taxon>
        <taxon>Chitinophagaceae</taxon>
        <taxon>Chitinophaga</taxon>
    </lineage>
</organism>
<reference evidence="2" key="1">
    <citation type="submission" date="2009-08" db="EMBL/GenBank/DDBJ databases">
        <title>The complete genome of Chitinophaga pinensis DSM 2588.</title>
        <authorList>
            <consortium name="US DOE Joint Genome Institute (JGI-PGF)"/>
            <person name="Lucas S."/>
            <person name="Copeland A."/>
            <person name="Lapidus A."/>
            <person name="Glavina del Rio T."/>
            <person name="Dalin E."/>
            <person name="Tice H."/>
            <person name="Bruce D."/>
            <person name="Goodwin L."/>
            <person name="Pitluck S."/>
            <person name="Kyrpides N."/>
            <person name="Mavromatis K."/>
            <person name="Ivanova N."/>
            <person name="Mikhailova N."/>
            <person name="Sims D."/>
            <person name="Meinche L."/>
            <person name="Brettin T."/>
            <person name="Detter J.C."/>
            <person name="Han C."/>
            <person name="Larimer F."/>
            <person name="Land M."/>
            <person name="Hauser L."/>
            <person name="Markowitz V."/>
            <person name="Cheng J.-F."/>
            <person name="Hugenholtz P."/>
            <person name="Woyke T."/>
            <person name="Wu D."/>
            <person name="Spring S."/>
            <person name="Klenk H.-P."/>
            <person name="Eisen J.A."/>
        </authorList>
    </citation>
    <scope>NUCLEOTIDE SEQUENCE [LARGE SCALE GENOMIC DNA]</scope>
    <source>
        <strain evidence="2">ATCC 43595 / DSM 2588 / LMG 13176 / NBRC 15968 / NCIMB 11800 / UQM 2034</strain>
    </source>
</reference>
<evidence type="ECO:0000313" key="2">
    <source>
        <dbReference type="Proteomes" id="UP000002215"/>
    </source>
</evidence>
<dbReference type="KEGG" id="cpi:Cpin_6884"/>
<dbReference type="AlphaFoldDB" id="A0A979GBQ6"/>
<proteinExistence type="predicted"/>
<evidence type="ECO:0000313" key="1">
    <source>
        <dbReference type="EMBL" id="ACU64285.1"/>
    </source>
</evidence>
<protein>
    <submittedName>
        <fullName evidence="1">Uncharacterized protein</fullName>
    </submittedName>
</protein>